<evidence type="ECO:0000313" key="2">
    <source>
        <dbReference type="EMBL" id="ARE85198.1"/>
    </source>
</evidence>
<dbReference type="EMBL" id="CP020474">
    <property type="protein sequence ID" value="ARE85198.1"/>
    <property type="molecule type" value="Genomic_DNA"/>
</dbReference>
<protein>
    <submittedName>
        <fullName evidence="2">Uncharacterized protein</fullName>
    </submittedName>
</protein>
<evidence type="ECO:0000313" key="3">
    <source>
        <dbReference type="Proteomes" id="UP000192273"/>
    </source>
</evidence>
<keyword evidence="3" id="KW-1185">Reference proteome</keyword>
<sequence length="88" mass="9954">MSAERGPMFLARRTYRLRRLSDAARMLPIAGAVLFSVPLLWETEGVRTTRAMFYIFGLWIVLAVIAGVISARLRPTDTEEDPKGSQER</sequence>
<accession>A0A1V0RTU6</accession>
<keyword evidence="1" id="KW-0812">Transmembrane</keyword>
<dbReference type="KEGG" id="rmm:ROSMUCSMR3_03748"/>
<dbReference type="AlphaFoldDB" id="A0A1V0RTU6"/>
<dbReference type="Proteomes" id="UP000192273">
    <property type="component" value="Chromosome"/>
</dbReference>
<dbReference type="RefSeq" id="WP_008281983.1">
    <property type="nucleotide sequence ID" value="NZ_CP020474.1"/>
</dbReference>
<feature type="transmembrane region" description="Helical" evidence="1">
    <location>
        <begin position="53"/>
        <end position="73"/>
    </location>
</feature>
<keyword evidence="1" id="KW-1133">Transmembrane helix</keyword>
<gene>
    <name evidence="2" type="ORF">ROSMUCSMR3_03748</name>
</gene>
<reference evidence="2 3" key="1">
    <citation type="submission" date="2017-03" db="EMBL/GenBank/DDBJ databases">
        <title>Genome Sequence of Roseovarius mucosus strain SMR3 Isolated from a culture of the Diatom Skeletonema marinoi.</title>
        <authorList>
            <person name="Topel M."/>
            <person name="Pinder M."/>
            <person name="Johansson O.N."/>
            <person name="Kourtchenko O."/>
            <person name="Godhe A."/>
            <person name="Clarke A.K."/>
        </authorList>
    </citation>
    <scope>NUCLEOTIDE SEQUENCE [LARGE SCALE GENOMIC DNA]</scope>
    <source>
        <strain evidence="2 3">SMR3</strain>
    </source>
</reference>
<organism evidence="2 3">
    <name type="scientific">Roseovarius mucosus</name>
    <dbReference type="NCBI Taxonomy" id="215743"/>
    <lineage>
        <taxon>Bacteria</taxon>
        <taxon>Pseudomonadati</taxon>
        <taxon>Pseudomonadota</taxon>
        <taxon>Alphaproteobacteria</taxon>
        <taxon>Rhodobacterales</taxon>
        <taxon>Roseobacteraceae</taxon>
        <taxon>Roseovarius</taxon>
    </lineage>
</organism>
<dbReference type="OrthoDB" id="7871801at2"/>
<evidence type="ECO:0000256" key="1">
    <source>
        <dbReference type="SAM" id="Phobius"/>
    </source>
</evidence>
<keyword evidence="1" id="KW-0472">Membrane</keyword>
<proteinExistence type="predicted"/>
<feature type="transmembrane region" description="Helical" evidence="1">
    <location>
        <begin position="20"/>
        <end position="41"/>
    </location>
</feature>
<name>A0A1V0RTU6_9RHOB</name>